<evidence type="ECO:0000313" key="2">
    <source>
        <dbReference type="EMBL" id="HIW92410.1"/>
    </source>
</evidence>
<reference evidence="2" key="1">
    <citation type="journal article" date="2021" name="PeerJ">
        <title>Extensive microbial diversity within the chicken gut microbiome revealed by metagenomics and culture.</title>
        <authorList>
            <person name="Gilroy R."/>
            <person name="Ravi A."/>
            <person name="Getino M."/>
            <person name="Pursley I."/>
            <person name="Horton D.L."/>
            <person name="Alikhan N.F."/>
            <person name="Baker D."/>
            <person name="Gharbi K."/>
            <person name="Hall N."/>
            <person name="Watson M."/>
            <person name="Adriaenssens E.M."/>
            <person name="Foster-Nyarko E."/>
            <person name="Jarju S."/>
            <person name="Secka A."/>
            <person name="Antonio M."/>
            <person name="Oren A."/>
            <person name="Chaudhuri R.R."/>
            <person name="La Ragione R."/>
            <person name="Hildebrand F."/>
            <person name="Pallen M.J."/>
        </authorList>
    </citation>
    <scope>NUCLEOTIDE SEQUENCE</scope>
    <source>
        <strain evidence="2">CHK32-1732</strain>
    </source>
</reference>
<feature type="transmembrane region" description="Helical" evidence="1">
    <location>
        <begin position="196"/>
        <end position="214"/>
    </location>
</feature>
<accession>A0A9D1RRU4</accession>
<dbReference type="AlphaFoldDB" id="A0A9D1RRU4"/>
<dbReference type="Pfam" id="PF06912">
    <property type="entry name" value="DUF1275"/>
    <property type="match status" value="1"/>
</dbReference>
<name>A0A9D1RRU4_9CORY</name>
<dbReference type="EMBL" id="DXGC01000103">
    <property type="protein sequence ID" value="HIW92410.1"/>
    <property type="molecule type" value="Genomic_DNA"/>
</dbReference>
<feature type="transmembrane region" description="Helical" evidence="1">
    <location>
        <begin position="57"/>
        <end position="77"/>
    </location>
</feature>
<protein>
    <submittedName>
        <fullName evidence="2">DUF1275 domain-containing protein</fullName>
    </submittedName>
</protein>
<sequence length="225" mass="23998">MLNYRPGERALAMCLAAVAGYADSIGFMFYGGVFLSFMSGNSTRFAVSFVEGDADLMWLAGQCIGLFMAGVILGAFVHRVTTLKFGKLRAREAVMVTVASLFTLSAVLLGFGWEWACLLVLSLGIGAVNSVFERDGEVSVALTYVTGTLVKAGQRFVDSFFGGRTAAWVYPLITALCLSVGAVVGAVLFVNVELTAVYPLAGFVVLLAIGNQVVREGRRRRGLPL</sequence>
<keyword evidence="1" id="KW-1133">Transmembrane helix</keyword>
<dbReference type="PANTHER" id="PTHR37314:SF4">
    <property type="entry name" value="UPF0700 TRANSMEMBRANE PROTEIN YOAK"/>
    <property type="match status" value="1"/>
</dbReference>
<feature type="transmembrane region" description="Helical" evidence="1">
    <location>
        <begin position="98"/>
        <end position="126"/>
    </location>
</feature>
<gene>
    <name evidence="2" type="ORF">H9870_12225</name>
</gene>
<dbReference type="PANTHER" id="PTHR37314">
    <property type="entry name" value="SLR0142 PROTEIN"/>
    <property type="match status" value="1"/>
</dbReference>
<proteinExistence type="predicted"/>
<dbReference type="InterPro" id="IPR010699">
    <property type="entry name" value="DUF1275"/>
</dbReference>
<dbReference type="Proteomes" id="UP000824190">
    <property type="component" value="Unassembled WGS sequence"/>
</dbReference>
<feature type="transmembrane region" description="Helical" evidence="1">
    <location>
        <begin position="169"/>
        <end position="190"/>
    </location>
</feature>
<keyword evidence="1" id="KW-0812">Transmembrane</keyword>
<evidence type="ECO:0000256" key="1">
    <source>
        <dbReference type="SAM" id="Phobius"/>
    </source>
</evidence>
<evidence type="ECO:0000313" key="3">
    <source>
        <dbReference type="Proteomes" id="UP000824190"/>
    </source>
</evidence>
<keyword evidence="1" id="KW-0472">Membrane</keyword>
<feature type="transmembrane region" description="Helical" evidence="1">
    <location>
        <begin position="12"/>
        <end position="37"/>
    </location>
</feature>
<comment type="caution">
    <text evidence="2">The sequence shown here is derived from an EMBL/GenBank/DDBJ whole genome shotgun (WGS) entry which is preliminary data.</text>
</comment>
<reference evidence="2" key="2">
    <citation type="submission" date="2021-04" db="EMBL/GenBank/DDBJ databases">
        <authorList>
            <person name="Gilroy R."/>
        </authorList>
    </citation>
    <scope>NUCLEOTIDE SEQUENCE</scope>
    <source>
        <strain evidence="2">CHK32-1732</strain>
    </source>
</reference>
<organism evidence="2 3">
    <name type="scientific">Candidatus Corynebacterium avicola</name>
    <dbReference type="NCBI Taxonomy" id="2838527"/>
    <lineage>
        <taxon>Bacteria</taxon>
        <taxon>Bacillati</taxon>
        <taxon>Actinomycetota</taxon>
        <taxon>Actinomycetes</taxon>
        <taxon>Mycobacteriales</taxon>
        <taxon>Corynebacteriaceae</taxon>
        <taxon>Corynebacterium</taxon>
    </lineage>
</organism>